<comment type="caution">
    <text evidence="1">The sequence shown here is derived from an EMBL/GenBank/DDBJ whole genome shotgun (WGS) entry which is preliminary data.</text>
</comment>
<keyword evidence="2" id="KW-1185">Reference proteome</keyword>
<evidence type="ECO:0000313" key="1">
    <source>
        <dbReference type="EMBL" id="TWD75398.1"/>
    </source>
</evidence>
<accession>A0A561B9H6</accession>
<proteinExistence type="predicted"/>
<name>A0A561B9H6_9ACTN</name>
<dbReference type="AlphaFoldDB" id="A0A561B9H6"/>
<gene>
    <name evidence="1" type="ORF">FB561_6836</name>
</gene>
<reference evidence="1 2" key="1">
    <citation type="submission" date="2019-06" db="EMBL/GenBank/DDBJ databases">
        <title>Sequencing the genomes of 1000 actinobacteria strains.</title>
        <authorList>
            <person name="Klenk H.-P."/>
        </authorList>
    </citation>
    <scope>NUCLEOTIDE SEQUENCE [LARGE SCALE GENOMIC DNA]</scope>
    <source>
        <strain evidence="1 2">DSM 24683</strain>
    </source>
</reference>
<protein>
    <submittedName>
        <fullName evidence="1">Uncharacterized protein</fullName>
    </submittedName>
</protein>
<evidence type="ECO:0000313" key="2">
    <source>
        <dbReference type="Proteomes" id="UP000318380"/>
    </source>
</evidence>
<sequence length="38" mass="4502">MWICSCYALRPALEASDSAYRRYARRWQVFGLTGHIPR</sequence>
<dbReference type="Proteomes" id="UP000318380">
    <property type="component" value="Unassembled WGS sequence"/>
</dbReference>
<dbReference type="EMBL" id="VIVK01000002">
    <property type="protein sequence ID" value="TWD75398.1"/>
    <property type="molecule type" value="Genomic_DNA"/>
</dbReference>
<organism evidence="1 2">
    <name type="scientific">Kribbella amoyensis</name>
    <dbReference type="NCBI Taxonomy" id="996641"/>
    <lineage>
        <taxon>Bacteria</taxon>
        <taxon>Bacillati</taxon>
        <taxon>Actinomycetota</taxon>
        <taxon>Actinomycetes</taxon>
        <taxon>Propionibacteriales</taxon>
        <taxon>Kribbellaceae</taxon>
        <taxon>Kribbella</taxon>
    </lineage>
</organism>